<keyword evidence="7" id="KW-1185">Reference proteome</keyword>
<evidence type="ECO:0000313" key="7">
    <source>
        <dbReference type="Proteomes" id="UP000887226"/>
    </source>
</evidence>
<dbReference type="GO" id="GO:0016592">
    <property type="term" value="C:mediator complex"/>
    <property type="evidence" value="ECO:0007669"/>
    <property type="project" value="InterPro"/>
</dbReference>
<sequence length="188" mass="20580">MASDEEFIPFTKAERIQQLNDVDKKITSLLYSAGLALQTLAASKESSTASSNAEKREAFEESTGTFLRTLQAVEVQLDRHIRGLEEAAIIPKEAAKKDEKKGLTDEEQRRRFGVGGAGQEKEEKEDISINEGSLGKLDVGSLNSRGGRVDRGMEAELWSKARRILEDDGGNGAANGQHQDEKDLDMNG</sequence>
<feature type="compositionally biased region" description="Basic and acidic residues" evidence="5">
    <location>
        <begin position="178"/>
        <end position="188"/>
    </location>
</feature>
<organism evidence="6 7">
    <name type="scientific">Calycina marina</name>
    <dbReference type="NCBI Taxonomy" id="1763456"/>
    <lineage>
        <taxon>Eukaryota</taxon>
        <taxon>Fungi</taxon>
        <taxon>Dikarya</taxon>
        <taxon>Ascomycota</taxon>
        <taxon>Pezizomycotina</taxon>
        <taxon>Leotiomycetes</taxon>
        <taxon>Helotiales</taxon>
        <taxon>Pezizellaceae</taxon>
        <taxon>Calycina</taxon>
    </lineage>
</organism>
<dbReference type="PANTHER" id="PTHR22890">
    <property type="entry name" value="MEDIATOR OF RNA POLYMERASE II TRANSCRIPTION SUBUNIT 11"/>
    <property type="match status" value="1"/>
</dbReference>
<accession>A0A9P8CHW7</accession>
<dbReference type="AlphaFoldDB" id="A0A9P8CHW7"/>
<comment type="caution">
    <text evidence="6">The sequence shown here is derived from an EMBL/GenBank/DDBJ whole genome shotgun (WGS) entry which is preliminary data.</text>
</comment>
<keyword evidence="4" id="KW-0804">Transcription</keyword>
<feature type="compositionally biased region" description="Polar residues" evidence="5">
    <location>
        <begin position="42"/>
        <end position="52"/>
    </location>
</feature>
<keyword evidence="4" id="KW-0805">Transcription regulation</keyword>
<comment type="similarity">
    <text evidence="2 4">Belongs to the Mediator complex subunit 11 family.</text>
</comment>
<comment type="function">
    <text evidence="4">Component of the Mediator complex, a coactivator involved in the regulated transcription of nearly all RNA polymerase II-dependent genes. Mediator functions as a bridge to convey information from gene-specific regulatory proteins to the basal RNA polymerase II transcription machinery. Mediator is recruited to promoters by direct interactions with regulatory proteins and serves as a scaffold for the assembly of a functional pre-initiation complex with RNA polymerase II and the general transcription factors.</text>
</comment>
<dbReference type="GO" id="GO:0006357">
    <property type="term" value="P:regulation of transcription by RNA polymerase II"/>
    <property type="evidence" value="ECO:0007669"/>
    <property type="project" value="InterPro"/>
</dbReference>
<comment type="subcellular location">
    <subcellularLocation>
        <location evidence="1 4">Nucleus</location>
    </subcellularLocation>
</comment>
<evidence type="ECO:0000256" key="2">
    <source>
        <dbReference type="ARBA" id="ARBA00008186"/>
    </source>
</evidence>
<gene>
    <name evidence="4" type="primary">MED11</name>
    <name evidence="6" type="ORF">BJ878DRAFT_415338</name>
</gene>
<feature type="region of interest" description="Disordered" evidence="5">
    <location>
        <begin position="166"/>
        <end position="188"/>
    </location>
</feature>
<dbReference type="EMBL" id="MU253778">
    <property type="protein sequence ID" value="KAG9247215.1"/>
    <property type="molecule type" value="Genomic_DNA"/>
</dbReference>
<name>A0A9P8CHW7_9HELO</name>
<keyword evidence="4" id="KW-0010">Activator</keyword>
<evidence type="ECO:0000313" key="6">
    <source>
        <dbReference type="EMBL" id="KAG9247215.1"/>
    </source>
</evidence>
<comment type="subunit">
    <text evidence="4">Component of the Mediator complex.</text>
</comment>
<keyword evidence="3 4" id="KW-0539">Nucleus</keyword>
<dbReference type="Proteomes" id="UP000887226">
    <property type="component" value="Unassembled WGS sequence"/>
</dbReference>
<feature type="region of interest" description="Disordered" evidence="5">
    <location>
        <begin position="92"/>
        <end position="152"/>
    </location>
</feature>
<dbReference type="OrthoDB" id="5418434at2759"/>
<dbReference type="Pfam" id="PF10280">
    <property type="entry name" value="Med11"/>
    <property type="match status" value="1"/>
</dbReference>
<reference evidence="6" key="1">
    <citation type="journal article" date="2021" name="IMA Fungus">
        <title>Genomic characterization of three marine fungi, including Emericellopsis atlantica sp. nov. with signatures of a generalist lifestyle and marine biomass degradation.</title>
        <authorList>
            <person name="Hagestad O.C."/>
            <person name="Hou L."/>
            <person name="Andersen J.H."/>
            <person name="Hansen E.H."/>
            <person name="Altermark B."/>
            <person name="Li C."/>
            <person name="Kuhnert E."/>
            <person name="Cox R.J."/>
            <person name="Crous P.W."/>
            <person name="Spatafora J.W."/>
            <person name="Lail K."/>
            <person name="Amirebrahimi M."/>
            <person name="Lipzen A."/>
            <person name="Pangilinan J."/>
            <person name="Andreopoulos W."/>
            <person name="Hayes R.D."/>
            <person name="Ng V."/>
            <person name="Grigoriev I.V."/>
            <person name="Jackson S.A."/>
            <person name="Sutton T.D.S."/>
            <person name="Dobson A.D.W."/>
            <person name="Rama T."/>
        </authorList>
    </citation>
    <scope>NUCLEOTIDE SEQUENCE</scope>
    <source>
        <strain evidence="6">TRa3180A</strain>
    </source>
</reference>
<dbReference type="InterPro" id="IPR019404">
    <property type="entry name" value="Mediator_Med11"/>
</dbReference>
<proteinExistence type="inferred from homology"/>
<evidence type="ECO:0000256" key="5">
    <source>
        <dbReference type="SAM" id="MobiDB-lite"/>
    </source>
</evidence>
<evidence type="ECO:0000256" key="3">
    <source>
        <dbReference type="ARBA" id="ARBA00023242"/>
    </source>
</evidence>
<feature type="compositionally biased region" description="Basic and acidic residues" evidence="5">
    <location>
        <begin position="93"/>
        <end position="110"/>
    </location>
</feature>
<evidence type="ECO:0000256" key="1">
    <source>
        <dbReference type="ARBA" id="ARBA00004123"/>
    </source>
</evidence>
<protein>
    <recommendedName>
        <fullName evidence="4">Mediator of RNA polymerase II transcription subunit 11</fullName>
    </recommendedName>
    <alternativeName>
        <fullName evidence="4">Mediator complex subunit 11</fullName>
    </alternativeName>
</protein>
<dbReference type="GO" id="GO:0003712">
    <property type="term" value="F:transcription coregulator activity"/>
    <property type="evidence" value="ECO:0007669"/>
    <property type="project" value="InterPro"/>
</dbReference>
<evidence type="ECO:0000256" key="4">
    <source>
        <dbReference type="RuleBase" id="RU364147"/>
    </source>
</evidence>
<dbReference type="Gene3D" id="1.10.287.3490">
    <property type="match status" value="1"/>
</dbReference>
<feature type="region of interest" description="Disordered" evidence="5">
    <location>
        <begin position="42"/>
        <end position="61"/>
    </location>
</feature>